<comment type="caution">
    <text evidence="2">The sequence shown here is derived from an EMBL/GenBank/DDBJ whole genome shotgun (WGS) entry which is preliminary data.</text>
</comment>
<dbReference type="PANTHER" id="PTHR21310">
    <property type="entry name" value="AMINOGLYCOSIDE PHOSPHOTRANSFERASE-RELATED-RELATED"/>
    <property type="match status" value="1"/>
</dbReference>
<dbReference type="PANTHER" id="PTHR21310:SF58">
    <property type="entry name" value="AMINOGLYCOSIDE PHOSPHOTRANSFERASE DOMAIN-CONTAINING PROTEIN"/>
    <property type="match status" value="1"/>
</dbReference>
<evidence type="ECO:0000259" key="1">
    <source>
        <dbReference type="Pfam" id="PF01636"/>
    </source>
</evidence>
<evidence type="ECO:0000313" key="2">
    <source>
        <dbReference type="EMBL" id="KAF2869902.1"/>
    </source>
</evidence>
<dbReference type="Gene3D" id="3.90.1200.10">
    <property type="match status" value="1"/>
</dbReference>
<dbReference type="InterPro" id="IPR011009">
    <property type="entry name" value="Kinase-like_dom_sf"/>
</dbReference>
<dbReference type="Proteomes" id="UP000481861">
    <property type="component" value="Unassembled WGS sequence"/>
</dbReference>
<dbReference type="AlphaFoldDB" id="A0A7C8MCK6"/>
<sequence length="314" mass="34560">MNPPIEQSVVCTEQDRWLLGTLKTCEIVSTVPNDAIVHWEADGKTYCIRTSTADVDESVWTGDAKNNLCHFAGTSAAIWNIGGAFVKVKAWQKDMQLESDTIEFVNSISRIPTPEVIYCWVDAQWNRSFLVLKALEGETLYEAWGSLSDSQRTEIANTVAGFCDTLASSTSERLETAHGKAVQEPFLTPLALASDPSWKPRTFGPYSATQLQSMLSQYSVPAGQIDSFSFYHADLGPTNIIVSKDGSIAGVLDWESAAYYPKFWLGTKPLISAGFQVSGPEKKAWAYLLARSLENKGLSSDMGSFEAWQSAIRN</sequence>
<dbReference type="SUPFAM" id="SSF56112">
    <property type="entry name" value="Protein kinase-like (PK-like)"/>
    <property type="match status" value="1"/>
</dbReference>
<keyword evidence="3" id="KW-1185">Reference proteome</keyword>
<proteinExistence type="predicted"/>
<dbReference type="EMBL" id="JAADJZ010000015">
    <property type="protein sequence ID" value="KAF2869902.1"/>
    <property type="molecule type" value="Genomic_DNA"/>
</dbReference>
<dbReference type="Pfam" id="PF01636">
    <property type="entry name" value="APH"/>
    <property type="match status" value="1"/>
</dbReference>
<dbReference type="CDD" id="cd05120">
    <property type="entry name" value="APH_ChoK_like"/>
    <property type="match status" value="1"/>
</dbReference>
<accession>A0A7C8MCK6</accession>
<dbReference type="InterPro" id="IPR002575">
    <property type="entry name" value="Aminoglycoside_PTrfase"/>
</dbReference>
<evidence type="ECO:0000313" key="3">
    <source>
        <dbReference type="Proteomes" id="UP000481861"/>
    </source>
</evidence>
<gene>
    <name evidence="2" type="ORF">BDV95DRAFT_497359</name>
</gene>
<dbReference type="OrthoDB" id="5404599at2759"/>
<reference evidence="2 3" key="1">
    <citation type="submission" date="2020-01" db="EMBL/GenBank/DDBJ databases">
        <authorList>
            <consortium name="DOE Joint Genome Institute"/>
            <person name="Haridas S."/>
            <person name="Albert R."/>
            <person name="Binder M."/>
            <person name="Bloem J."/>
            <person name="Labutti K."/>
            <person name="Salamov A."/>
            <person name="Andreopoulos B."/>
            <person name="Baker S.E."/>
            <person name="Barry K."/>
            <person name="Bills G."/>
            <person name="Bluhm B.H."/>
            <person name="Cannon C."/>
            <person name="Castanera R."/>
            <person name="Culley D.E."/>
            <person name="Daum C."/>
            <person name="Ezra D."/>
            <person name="Gonzalez J.B."/>
            <person name="Henrissat B."/>
            <person name="Kuo A."/>
            <person name="Liang C."/>
            <person name="Lipzen A."/>
            <person name="Lutzoni F."/>
            <person name="Magnuson J."/>
            <person name="Mondo S."/>
            <person name="Nolan M."/>
            <person name="Ohm R."/>
            <person name="Pangilinan J."/>
            <person name="Park H.-J.H."/>
            <person name="Ramirez L."/>
            <person name="Alfaro M."/>
            <person name="Sun H."/>
            <person name="Tritt A."/>
            <person name="Yoshinaga Y."/>
            <person name="Zwiers L.-H.L."/>
            <person name="Turgeon B.G."/>
            <person name="Goodwin S.B."/>
            <person name="Spatafora J.W."/>
            <person name="Crous P.W."/>
            <person name="Grigoriev I.V."/>
        </authorList>
    </citation>
    <scope>NUCLEOTIDE SEQUENCE [LARGE SCALE GENOMIC DNA]</scope>
    <source>
        <strain evidence="2 3">CBS 611.86</strain>
    </source>
</reference>
<feature type="domain" description="Aminoglycoside phosphotransferase" evidence="1">
    <location>
        <begin position="111"/>
        <end position="261"/>
    </location>
</feature>
<name>A0A7C8MCK6_9PLEO</name>
<protein>
    <recommendedName>
        <fullName evidence="1">Aminoglycoside phosphotransferase domain-containing protein</fullName>
    </recommendedName>
</protein>
<dbReference type="InterPro" id="IPR051678">
    <property type="entry name" value="AGP_Transferase"/>
</dbReference>
<organism evidence="2 3">
    <name type="scientific">Massariosphaeria phaeospora</name>
    <dbReference type="NCBI Taxonomy" id="100035"/>
    <lineage>
        <taxon>Eukaryota</taxon>
        <taxon>Fungi</taxon>
        <taxon>Dikarya</taxon>
        <taxon>Ascomycota</taxon>
        <taxon>Pezizomycotina</taxon>
        <taxon>Dothideomycetes</taxon>
        <taxon>Pleosporomycetidae</taxon>
        <taxon>Pleosporales</taxon>
        <taxon>Pleosporales incertae sedis</taxon>
        <taxon>Massariosphaeria</taxon>
    </lineage>
</organism>